<reference evidence="3 4" key="1">
    <citation type="journal article" date="2018" name="Front. Microbiol.">
        <title>Genome Sequencing of Streptomyces atratus SCSIOZH16 and Activation Production of Nocardamine via Metabolic Engineering.</title>
        <authorList>
            <person name="Li Y."/>
            <person name="Zhang C."/>
            <person name="Liu C."/>
            <person name="Ju J."/>
            <person name="Ma J."/>
        </authorList>
    </citation>
    <scope>NUCLEOTIDE SEQUENCE [LARGE SCALE GENOMIC DNA]</scope>
    <source>
        <strain evidence="3 4">SCSIO_ZH16</strain>
    </source>
</reference>
<feature type="transmembrane region" description="Helical" evidence="2">
    <location>
        <begin position="46"/>
        <end position="79"/>
    </location>
</feature>
<keyword evidence="2" id="KW-0812">Transmembrane</keyword>
<name>A0A2Z5JRV6_STRAR</name>
<feature type="region of interest" description="Disordered" evidence="1">
    <location>
        <begin position="297"/>
        <end position="317"/>
    </location>
</feature>
<keyword evidence="2" id="KW-0472">Membrane</keyword>
<feature type="transmembrane region" description="Helical" evidence="2">
    <location>
        <begin position="194"/>
        <end position="213"/>
    </location>
</feature>
<proteinExistence type="predicted"/>
<dbReference type="EMBL" id="CP027306">
    <property type="protein sequence ID" value="AXE83067.1"/>
    <property type="molecule type" value="Genomic_DNA"/>
</dbReference>
<keyword evidence="2" id="KW-1133">Transmembrane helix</keyword>
<feature type="transmembrane region" description="Helical" evidence="2">
    <location>
        <begin position="102"/>
        <end position="122"/>
    </location>
</feature>
<evidence type="ECO:0000313" key="3">
    <source>
        <dbReference type="EMBL" id="AXE83067.1"/>
    </source>
</evidence>
<evidence type="ECO:0000313" key="4">
    <source>
        <dbReference type="Proteomes" id="UP000252698"/>
    </source>
</evidence>
<evidence type="ECO:0000256" key="2">
    <source>
        <dbReference type="SAM" id="Phobius"/>
    </source>
</evidence>
<sequence>MLALIVADWLVRDLRAVEEPADLVRYWAGYYDVRLSAMPTTSANDVALLVVYVVAFFAALQSSVAATALVATGVVTLAMRLPGLWNIGEPAMSARFADDLRTRALICSFAALAAGIALVITAGAGRRPPRDFSERTPTRPGRGAGVTTFLLLGASGAVVIAWEIRQVVRFPDIFPQWYVGGDRLFQGLIGPPPGWGDAVIALLCLFAAVSALSRAVHARPFGLIAVGLLLTGGVTGVSRAVHYKMLDHFGDLPTEDQLTVVTWFFEAVVAVVVLIVLARRGSADALDGPHQGYDQGYGYPPPGVFGPPPPSQPPPGW</sequence>
<feature type="compositionally biased region" description="Pro residues" evidence="1">
    <location>
        <begin position="299"/>
        <end position="317"/>
    </location>
</feature>
<feature type="transmembrane region" description="Helical" evidence="2">
    <location>
        <begin position="143"/>
        <end position="162"/>
    </location>
</feature>
<protein>
    <submittedName>
        <fullName evidence="3">Uncharacterized protein</fullName>
    </submittedName>
</protein>
<gene>
    <name evidence="3" type="ORF">C5746_27100</name>
</gene>
<dbReference type="Proteomes" id="UP000252698">
    <property type="component" value="Chromosome"/>
</dbReference>
<feature type="transmembrane region" description="Helical" evidence="2">
    <location>
        <begin position="220"/>
        <end position="240"/>
    </location>
</feature>
<dbReference type="AlphaFoldDB" id="A0A2Z5JRV6"/>
<organism evidence="3 4">
    <name type="scientific">Streptomyces atratus</name>
    <dbReference type="NCBI Taxonomy" id="1893"/>
    <lineage>
        <taxon>Bacteria</taxon>
        <taxon>Bacillati</taxon>
        <taxon>Actinomycetota</taxon>
        <taxon>Actinomycetes</taxon>
        <taxon>Kitasatosporales</taxon>
        <taxon>Streptomycetaceae</taxon>
        <taxon>Streptomyces</taxon>
    </lineage>
</organism>
<feature type="transmembrane region" description="Helical" evidence="2">
    <location>
        <begin position="260"/>
        <end position="278"/>
    </location>
</feature>
<accession>A0A2Z5JRV6</accession>
<dbReference type="KEGG" id="sata:C5746_27100"/>
<evidence type="ECO:0000256" key="1">
    <source>
        <dbReference type="SAM" id="MobiDB-lite"/>
    </source>
</evidence>